<dbReference type="KEGG" id="bgf:BC1003_1116"/>
<dbReference type="AlphaFoldDB" id="E1T3E8"/>
<dbReference type="OrthoDB" id="8545738at2"/>
<sequence>MCDDSTTPGGNGSSAGIPECLQWLRVKKAGVVQSVGLGKGFCEVLDLSTCAALLRMQSEEVHKGDMSQVESMLFTRANTLDVIFGHLARKAAFSEYLNQLQSGSPSSFY</sequence>
<protein>
    <submittedName>
        <fullName evidence="1">Uncharacterized protein</fullName>
    </submittedName>
</protein>
<organism evidence="1">
    <name type="scientific">Burkholderia sp. (strain CCGE1003)</name>
    <dbReference type="NCBI Taxonomy" id="640512"/>
    <lineage>
        <taxon>Bacteria</taxon>
        <taxon>Pseudomonadati</taxon>
        <taxon>Pseudomonadota</taxon>
        <taxon>Betaproteobacteria</taxon>
        <taxon>Burkholderiales</taxon>
        <taxon>Burkholderiaceae</taxon>
        <taxon>Burkholderia</taxon>
    </lineage>
</organism>
<dbReference type="EMBL" id="CP002217">
    <property type="protein sequence ID" value="ADN57095.1"/>
    <property type="molecule type" value="Genomic_DNA"/>
</dbReference>
<proteinExistence type="predicted"/>
<dbReference type="HOGENOM" id="CLU_2178941_0_0_4"/>
<evidence type="ECO:0000313" key="1">
    <source>
        <dbReference type="EMBL" id="ADN57095.1"/>
    </source>
</evidence>
<accession>E1T3E8</accession>
<gene>
    <name evidence="1" type="ordered locus">BC1003_1116</name>
</gene>
<dbReference type="STRING" id="640512.BC1003_1116"/>
<reference evidence="1" key="1">
    <citation type="submission" date="2010-09" db="EMBL/GenBank/DDBJ databases">
        <title>Complete sequence of chromosome1 of Burkholderia sp. CCGE1003.</title>
        <authorList>
            <consortium name="US DOE Joint Genome Institute"/>
            <person name="Lucas S."/>
            <person name="Copeland A."/>
            <person name="Lapidus A."/>
            <person name="Cheng J.-F."/>
            <person name="Bruce D."/>
            <person name="Goodwin L."/>
            <person name="Pitluck S."/>
            <person name="Daligault H."/>
            <person name="Davenport K."/>
            <person name="Detter J.C."/>
            <person name="Han C."/>
            <person name="Tapia R."/>
            <person name="Land M."/>
            <person name="Hauser L."/>
            <person name="Jeffries C."/>
            <person name="Kyrpides N."/>
            <person name="Ivanova N."/>
            <person name="Ovchinnikova G."/>
            <person name="Martinez-Romero E."/>
            <person name="Rogel M.A."/>
            <person name="Auchtung J."/>
            <person name="Tiedje J.M."/>
            <person name="Woyke T."/>
        </authorList>
    </citation>
    <scope>NUCLEOTIDE SEQUENCE</scope>
    <source>
        <strain evidence="1">CCGE1003</strain>
    </source>
</reference>
<name>E1T3E8_BURSG</name>